<gene>
    <name evidence="4" type="ORF">OL599_13565</name>
</gene>
<dbReference type="PROSITE" id="PS50853">
    <property type="entry name" value="FN3"/>
    <property type="match status" value="1"/>
</dbReference>
<dbReference type="PANTHER" id="PTHR42972">
    <property type="entry name" value="TOL-PAL SYSTEM PROTEIN TOLB"/>
    <property type="match status" value="1"/>
</dbReference>
<dbReference type="SUPFAM" id="SSF49265">
    <property type="entry name" value="Fibronectin type III"/>
    <property type="match status" value="1"/>
</dbReference>
<dbReference type="SUPFAM" id="SSF53474">
    <property type="entry name" value="alpha/beta-Hydrolases"/>
    <property type="match status" value="1"/>
</dbReference>
<keyword evidence="2" id="KW-0732">Signal</keyword>
<keyword evidence="5" id="KW-1185">Reference proteome</keyword>
<evidence type="ECO:0000313" key="5">
    <source>
        <dbReference type="Proteomes" id="UP001165679"/>
    </source>
</evidence>
<sequence length="488" mass="50362">MFGRLVWRNALRCGIVASACLLAYAPVAARAAEPAVLRGYNADIAQSSISGISSGAFMAVQFATAWSSVVRGVGVIAGGPFYCAQASSADIINGYLQPLMTATGPCMQGPAPDVDGLVASAEQMATAREIDPTDNLRRQKVYVFHGYNDAVVARSVTDATVAFYRSYLGDAGRGDLFYQTAVGAGHSQVILKQAHANGLNGCADNTDPYIDQCGYDQAGIILQHIYGALNPRDTGKPAGMLKRFDQTTYTAPFGASVLSMGDTGYVYVPDACAQGAACRVHIALHGCKQDAGDIGTRFVEHAGYNAWADNNGIIVLYPQTTASFGPDVIAPVNPQACWDWWGYVTHDASYVTKGGRQIAAIKAMLDALTAGAKPAPPAAGAAGVAPGGLVATDIADDAAALAWTAVAGADFYRVYRAGTQGEFLPAGSVAGPSFGDSGLAPATSYRWRVTAVVGGIEGPASASVAAATRATPPRCDQPGTCPVAQAGN</sequence>
<protein>
    <recommendedName>
        <fullName evidence="3">Fibronectin type-III domain-containing protein</fullName>
    </recommendedName>
</protein>
<evidence type="ECO:0000313" key="4">
    <source>
        <dbReference type="EMBL" id="MCW3475607.1"/>
    </source>
</evidence>
<reference evidence="4" key="1">
    <citation type="submission" date="2022-09" db="EMBL/GenBank/DDBJ databases">
        <title>Rhodovastum sp. nov. RN2-1 isolated from soil in Seongnam, South Korea.</title>
        <authorList>
            <person name="Le N.T."/>
        </authorList>
    </citation>
    <scope>NUCLEOTIDE SEQUENCE</scope>
    <source>
        <strain evidence="4">RN2-1</strain>
    </source>
</reference>
<dbReference type="SMART" id="SM00060">
    <property type="entry name" value="FN3"/>
    <property type="match status" value="1"/>
</dbReference>
<dbReference type="Proteomes" id="UP001165679">
    <property type="component" value="Unassembled WGS sequence"/>
</dbReference>
<dbReference type="Gene3D" id="3.40.50.1820">
    <property type="entry name" value="alpha/beta hydrolase"/>
    <property type="match status" value="2"/>
</dbReference>
<evidence type="ECO:0000256" key="2">
    <source>
        <dbReference type="SAM" id="SignalP"/>
    </source>
</evidence>
<dbReference type="InterPro" id="IPR029058">
    <property type="entry name" value="AB_hydrolase_fold"/>
</dbReference>
<evidence type="ECO:0000256" key="1">
    <source>
        <dbReference type="SAM" id="MobiDB-lite"/>
    </source>
</evidence>
<evidence type="ECO:0000259" key="3">
    <source>
        <dbReference type="PROSITE" id="PS50853"/>
    </source>
</evidence>
<dbReference type="PANTHER" id="PTHR42972:SF8">
    <property type="entry name" value="POLYHYDROXYBUTYRATE DEPOLYMERASE"/>
    <property type="match status" value="1"/>
</dbReference>
<feature type="chain" id="PRO_5041376481" description="Fibronectin type-III domain-containing protein" evidence="2">
    <location>
        <begin position="32"/>
        <end position="488"/>
    </location>
</feature>
<dbReference type="AlphaFoldDB" id="A0AA42CI54"/>
<dbReference type="InterPro" id="IPR013783">
    <property type="entry name" value="Ig-like_fold"/>
</dbReference>
<dbReference type="Gene3D" id="2.60.40.10">
    <property type="entry name" value="Immunoglobulins"/>
    <property type="match status" value="1"/>
</dbReference>
<organism evidence="4 5">
    <name type="scientific">Limobrevibacterium gyesilva</name>
    <dbReference type="NCBI Taxonomy" id="2991712"/>
    <lineage>
        <taxon>Bacteria</taxon>
        <taxon>Pseudomonadati</taxon>
        <taxon>Pseudomonadota</taxon>
        <taxon>Alphaproteobacteria</taxon>
        <taxon>Acetobacterales</taxon>
        <taxon>Acetobacteraceae</taxon>
        <taxon>Limobrevibacterium</taxon>
    </lineage>
</organism>
<dbReference type="InterPro" id="IPR003961">
    <property type="entry name" value="FN3_dom"/>
</dbReference>
<feature type="region of interest" description="Disordered" evidence="1">
    <location>
        <begin position="469"/>
        <end position="488"/>
    </location>
</feature>
<feature type="domain" description="Fibronectin type-III" evidence="3">
    <location>
        <begin position="385"/>
        <end position="474"/>
    </location>
</feature>
<comment type="caution">
    <text evidence="4">The sequence shown here is derived from an EMBL/GenBank/DDBJ whole genome shotgun (WGS) entry which is preliminary data.</text>
</comment>
<dbReference type="InterPro" id="IPR036116">
    <property type="entry name" value="FN3_sf"/>
</dbReference>
<proteinExistence type="predicted"/>
<reference evidence="4" key="2">
    <citation type="submission" date="2022-10" db="EMBL/GenBank/DDBJ databases">
        <authorList>
            <person name="Trinh H.N."/>
        </authorList>
    </citation>
    <scope>NUCLEOTIDE SEQUENCE</scope>
    <source>
        <strain evidence="4">RN2-1</strain>
    </source>
</reference>
<dbReference type="RefSeq" id="WP_264714327.1">
    <property type="nucleotide sequence ID" value="NZ_JAPDNT010000010.1"/>
</dbReference>
<accession>A0AA42CI54</accession>
<name>A0AA42CI54_9PROT</name>
<dbReference type="EMBL" id="JAPDNT010000010">
    <property type="protein sequence ID" value="MCW3475607.1"/>
    <property type="molecule type" value="Genomic_DNA"/>
</dbReference>
<feature type="signal peptide" evidence="2">
    <location>
        <begin position="1"/>
        <end position="31"/>
    </location>
</feature>